<reference evidence="12" key="2">
    <citation type="journal article" date="2018" name="Plant J.">
        <title>The Physcomitrella patens chromosome-scale assembly reveals moss genome structure and evolution.</title>
        <authorList>
            <person name="Lang D."/>
            <person name="Ullrich K.K."/>
            <person name="Murat F."/>
            <person name="Fuchs J."/>
            <person name="Jenkins J."/>
            <person name="Haas F.B."/>
            <person name="Piednoel M."/>
            <person name="Gundlach H."/>
            <person name="Van Bel M."/>
            <person name="Meyberg R."/>
            <person name="Vives C."/>
            <person name="Morata J."/>
            <person name="Symeonidi A."/>
            <person name="Hiss M."/>
            <person name="Muchero W."/>
            <person name="Kamisugi Y."/>
            <person name="Saleh O."/>
            <person name="Blanc G."/>
            <person name="Decker E.L."/>
            <person name="van Gessel N."/>
            <person name="Grimwood J."/>
            <person name="Hayes R.D."/>
            <person name="Graham S.W."/>
            <person name="Gunter L.E."/>
            <person name="McDaniel S.F."/>
            <person name="Hoernstein S.N.W."/>
            <person name="Larsson A."/>
            <person name="Li F.W."/>
            <person name="Perroud P.F."/>
            <person name="Phillips J."/>
            <person name="Ranjan P."/>
            <person name="Rokshar D.S."/>
            <person name="Rothfels C.J."/>
            <person name="Schneider L."/>
            <person name="Shu S."/>
            <person name="Stevenson D.W."/>
            <person name="Thummler F."/>
            <person name="Tillich M."/>
            <person name="Villarreal Aguilar J.C."/>
            <person name="Widiez T."/>
            <person name="Wong G.K."/>
            <person name="Wymore A."/>
            <person name="Zhang Y."/>
            <person name="Zimmer A.D."/>
            <person name="Quatrano R.S."/>
            <person name="Mayer K.F.X."/>
            <person name="Goodstein D."/>
            <person name="Casacuberta J.M."/>
            <person name="Vandepoele K."/>
            <person name="Reski R."/>
            <person name="Cuming A.C."/>
            <person name="Tuskan G.A."/>
            <person name="Maumus F."/>
            <person name="Salse J."/>
            <person name="Schmutz J."/>
            <person name="Rensing S.A."/>
        </authorList>
    </citation>
    <scope>NUCLEOTIDE SEQUENCE [LARGE SCALE GENOMIC DNA]</scope>
</reference>
<dbReference type="Pfam" id="PF00173">
    <property type="entry name" value="Cyt-b5"/>
    <property type="match status" value="1"/>
</dbReference>
<dbReference type="AlphaFoldDB" id="A0A2K1JC31"/>
<dbReference type="GO" id="GO:0016717">
    <property type="term" value="F:oxidoreductase activity, acting on paired donors, with oxidation of a pair of donors resulting in the reduction of molecular oxygen to two molecules of water"/>
    <property type="evidence" value="ECO:0007669"/>
    <property type="project" value="UniProtKB-ARBA"/>
</dbReference>
<dbReference type="SMART" id="SM01117">
    <property type="entry name" value="Cyt-b5"/>
    <property type="match status" value="1"/>
</dbReference>
<evidence type="ECO:0000256" key="6">
    <source>
        <dbReference type="ARBA" id="ARBA00022989"/>
    </source>
</evidence>
<dbReference type="PANTHER" id="PTHR19353:SF19">
    <property type="entry name" value="DELTA(5) FATTY ACID DESATURASE C-RELATED"/>
    <property type="match status" value="1"/>
</dbReference>
<feature type="transmembrane region" description="Helical" evidence="10">
    <location>
        <begin position="280"/>
        <end position="302"/>
    </location>
</feature>
<dbReference type="SMR" id="A0A2K1JC31"/>
<dbReference type="InterPro" id="IPR005804">
    <property type="entry name" value="FA_desaturase_dom"/>
</dbReference>
<reference evidence="12" key="1">
    <citation type="journal article" date="2008" name="Science">
        <title>The Physcomitrella genome reveals evolutionary insights into the conquest of land by plants.</title>
        <authorList>
            <person name="Rensing S."/>
            <person name="Lang D."/>
            <person name="Zimmer A."/>
            <person name="Terry A."/>
            <person name="Salamov A."/>
            <person name="Shapiro H."/>
            <person name="Nishiyama T."/>
            <person name="Perroud P.-F."/>
            <person name="Lindquist E."/>
            <person name="Kamisugi Y."/>
            <person name="Tanahashi T."/>
            <person name="Sakakibara K."/>
            <person name="Fujita T."/>
            <person name="Oishi K."/>
            <person name="Shin-I T."/>
            <person name="Kuroki Y."/>
            <person name="Toyoda A."/>
            <person name="Suzuki Y."/>
            <person name="Hashimoto A."/>
            <person name="Yamaguchi K."/>
            <person name="Sugano A."/>
            <person name="Kohara Y."/>
            <person name="Fujiyama A."/>
            <person name="Anterola A."/>
            <person name="Aoki S."/>
            <person name="Ashton N."/>
            <person name="Barbazuk W.B."/>
            <person name="Barker E."/>
            <person name="Bennetzen J."/>
            <person name="Bezanilla M."/>
            <person name="Blankenship R."/>
            <person name="Cho S.H."/>
            <person name="Dutcher S."/>
            <person name="Estelle M."/>
            <person name="Fawcett J.A."/>
            <person name="Gundlach H."/>
            <person name="Hanada K."/>
            <person name="Heyl A."/>
            <person name="Hicks K.A."/>
            <person name="Hugh J."/>
            <person name="Lohr M."/>
            <person name="Mayer K."/>
            <person name="Melkozernov A."/>
            <person name="Murata T."/>
            <person name="Nelson D."/>
            <person name="Pils B."/>
            <person name="Prigge M."/>
            <person name="Reiss B."/>
            <person name="Renner T."/>
            <person name="Rombauts S."/>
            <person name="Rushton P."/>
            <person name="Sanderfoot A."/>
            <person name="Schween G."/>
            <person name="Shiu S.-H."/>
            <person name="Stueber K."/>
            <person name="Theodoulou F.L."/>
            <person name="Tu H."/>
            <person name="Van de Peer Y."/>
            <person name="Verrier P.J."/>
            <person name="Waters E."/>
            <person name="Wood A."/>
            <person name="Yang L."/>
            <person name="Cove D."/>
            <person name="Cuming A."/>
            <person name="Hasebe M."/>
            <person name="Lucas S."/>
            <person name="Mishler D.B."/>
            <person name="Reski R."/>
            <person name="Grigoriev I."/>
            <person name="Quatrano R.S."/>
            <person name="Boore J.L."/>
        </authorList>
    </citation>
    <scope>NUCLEOTIDE SEQUENCE [LARGE SCALE GENOMIC DNA]</scope>
</reference>
<comment type="caution">
    <text evidence="12">The sequence shown here is derived from an EMBL/GenBank/DDBJ whole genome shotgun (WGS) entry which is preliminary data.</text>
</comment>
<evidence type="ECO:0000256" key="5">
    <source>
        <dbReference type="ARBA" id="ARBA00022723"/>
    </source>
</evidence>
<feature type="transmembrane region" description="Helical" evidence="10">
    <location>
        <begin position="350"/>
        <end position="371"/>
    </location>
</feature>
<keyword evidence="5" id="KW-0479">Metal-binding</keyword>
<sequence length="480" mass="54267">MAPHSADTAGLVPSDELRLRTSNSKGPEQEQTLKKYTLEDVSRHNTPADCWLVIWGKVYDVTSWIPNHPGGSLIHVKAGQDSTQLFDSYHPLYVRKMLAKYCIGELVPSAGDDKFKKATLEYADAENEDFYLVVKQRVESYFKSNKINPQIHPHMILKSLFILGGYFASYYLAFFWSSSVLVSLFFALWMGFFAAEVGVSIQHDGNHGSYTKWRGFGYIMGASLDLVGASSFMWRQQHVVGHHSFTNVDNYDPDIRVKDPDVRRVATTQPRQWYHAYQHIYLAVLYGTLALKSIFLDDFLAYFTGSIGPVKVAKMTPLEFNIFFQGKLLYAFYMFVLPSVYGVHSGGTFLALYVASQLITGWMLAFLFQVAHVVDDVAFPTPEGGKVKGGWAAMQVATTTDFSPRSWFWGHVSGGLNNQIEHHLFPGVCHVHYPAIQPIVEKTCKEFDVPYVAYPTFWTALRAHFAHLKKVGLTEFRLDG</sequence>
<name>A0A2K1JC31_PHYPA</name>
<feature type="domain" description="Cytochrome b5 heme-binding" evidence="11">
    <location>
        <begin position="33"/>
        <end position="107"/>
    </location>
</feature>
<keyword evidence="4 10" id="KW-0812">Transmembrane</keyword>
<dbReference type="CDD" id="cd03506">
    <property type="entry name" value="Delta6-FADS-like"/>
    <property type="match status" value="1"/>
</dbReference>
<dbReference type="GO" id="GO:0046872">
    <property type="term" value="F:metal ion binding"/>
    <property type="evidence" value="ECO:0007669"/>
    <property type="project" value="UniProtKB-KW"/>
</dbReference>
<evidence type="ECO:0000259" key="11">
    <source>
        <dbReference type="PROSITE" id="PS50255"/>
    </source>
</evidence>
<feature type="transmembrane region" description="Helical" evidence="10">
    <location>
        <begin position="170"/>
        <end position="195"/>
    </location>
</feature>
<dbReference type="EMBL" id="ABEU02000015">
    <property type="protein sequence ID" value="PNR39090.1"/>
    <property type="molecule type" value="Genomic_DNA"/>
</dbReference>
<evidence type="ECO:0000256" key="1">
    <source>
        <dbReference type="ARBA" id="ARBA00004141"/>
    </source>
</evidence>
<dbReference type="Gene3D" id="3.10.120.10">
    <property type="entry name" value="Cytochrome b5-like heme/steroid binding domain"/>
    <property type="match status" value="1"/>
</dbReference>
<dbReference type="InterPro" id="IPR036400">
    <property type="entry name" value="Cyt_B5-like_heme/steroid_sf"/>
</dbReference>
<comment type="subcellular location">
    <subcellularLocation>
        <location evidence="1">Membrane</location>
        <topology evidence="1">Multi-pass membrane protein</topology>
    </subcellularLocation>
</comment>
<dbReference type="PIRSF" id="PIRSF015921">
    <property type="entry name" value="FA_sphinglp_des"/>
    <property type="match status" value="1"/>
</dbReference>
<dbReference type="OMA" id="RECTAIF"/>
<comment type="similarity">
    <text evidence="2">Belongs to the fatty acid desaturase type 1 family.</text>
</comment>
<dbReference type="InterPro" id="IPR012171">
    <property type="entry name" value="Fatty_acid_desaturase"/>
</dbReference>
<dbReference type="PROSITE" id="PS50255">
    <property type="entry name" value="CYTOCHROME_B5_2"/>
    <property type="match status" value="1"/>
</dbReference>
<evidence type="ECO:0000256" key="8">
    <source>
        <dbReference type="ARBA" id="ARBA00023136"/>
    </source>
</evidence>
<proteinExistence type="inferred from homology"/>
<dbReference type="SUPFAM" id="SSF55856">
    <property type="entry name" value="Cytochrome b5-like heme/steroid binding domain"/>
    <property type="match status" value="1"/>
</dbReference>
<dbReference type="InterPro" id="IPR001199">
    <property type="entry name" value="Cyt_B5-like_heme/steroid-bd"/>
</dbReference>
<dbReference type="GO" id="GO:0042759">
    <property type="term" value="P:long-chain fatty acid biosynthetic process"/>
    <property type="evidence" value="ECO:0007669"/>
    <property type="project" value="UniProtKB-ARBA"/>
</dbReference>
<organism evidence="12">
    <name type="scientific">Physcomitrium patens</name>
    <name type="common">Spreading-leaved earth moss</name>
    <name type="synonym">Physcomitrella patens</name>
    <dbReference type="NCBI Taxonomy" id="3218"/>
    <lineage>
        <taxon>Eukaryota</taxon>
        <taxon>Viridiplantae</taxon>
        <taxon>Streptophyta</taxon>
        <taxon>Embryophyta</taxon>
        <taxon>Bryophyta</taxon>
        <taxon>Bryophytina</taxon>
        <taxon>Bryopsida</taxon>
        <taxon>Funariidae</taxon>
        <taxon>Funariales</taxon>
        <taxon>Funariaceae</taxon>
        <taxon>Physcomitrium</taxon>
    </lineage>
</organism>
<evidence type="ECO:0000256" key="4">
    <source>
        <dbReference type="ARBA" id="ARBA00022692"/>
    </source>
</evidence>
<keyword evidence="7" id="KW-0408">Iron</keyword>
<keyword evidence="8 10" id="KW-0472">Membrane</keyword>
<evidence type="ECO:0000256" key="10">
    <source>
        <dbReference type="SAM" id="Phobius"/>
    </source>
</evidence>
<evidence type="ECO:0000256" key="9">
    <source>
        <dbReference type="SAM" id="MobiDB-lite"/>
    </source>
</evidence>
<dbReference type="GO" id="GO:0016020">
    <property type="term" value="C:membrane"/>
    <property type="evidence" value="ECO:0007669"/>
    <property type="project" value="UniProtKB-SubCell"/>
</dbReference>
<dbReference type="STRING" id="3218.A0A2K1JC31"/>
<dbReference type="Pfam" id="PF00487">
    <property type="entry name" value="FA_desaturase"/>
    <property type="match status" value="1"/>
</dbReference>
<evidence type="ECO:0000256" key="3">
    <source>
        <dbReference type="ARBA" id="ARBA00022617"/>
    </source>
</evidence>
<dbReference type="OrthoDB" id="260091at2759"/>
<keyword evidence="3" id="KW-0349">Heme</keyword>
<accession>A0A2K1JC31</accession>
<evidence type="ECO:0000256" key="7">
    <source>
        <dbReference type="ARBA" id="ARBA00023004"/>
    </source>
</evidence>
<dbReference type="FunFam" id="3.10.120.10:FF:000007">
    <property type="entry name" value="Sulfite oxidase, mitochondrial"/>
    <property type="match status" value="1"/>
</dbReference>
<evidence type="ECO:0000313" key="12">
    <source>
        <dbReference type="EMBL" id="PNR39090.1"/>
    </source>
</evidence>
<keyword evidence="6 10" id="KW-1133">Transmembrane helix</keyword>
<feature type="region of interest" description="Disordered" evidence="9">
    <location>
        <begin position="1"/>
        <end position="30"/>
    </location>
</feature>
<gene>
    <name evidence="12" type="ORF">PHYPA_019368</name>
</gene>
<dbReference type="GO" id="GO:0006636">
    <property type="term" value="P:unsaturated fatty acid biosynthetic process"/>
    <property type="evidence" value="ECO:0007669"/>
    <property type="project" value="UniProtKB-ARBA"/>
</dbReference>
<feature type="transmembrane region" description="Helical" evidence="10">
    <location>
        <begin position="322"/>
        <end position="343"/>
    </location>
</feature>
<evidence type="ECO:0000256" key="2">
    <source>
        <dbReference type="ARBA" id="ARBA00009295"/>
    </source>
</evidence>
<protein>
    <recommendedName>
        <fullName evidence="11">Cytochrome b5 heme-binding domain-containing protein</fullName>
    </recommendedName>
</protein>
<dbReference type="PANTHER" id="PTHR19353">
    <property type="entry name" value="FATTY ACID DESATURASE 2"/>
    <property type="match status" value="1"/>
</dbReference>